<dbReference type="GO" id="GO:0005886">
    <property type="term" value="C:plasma membrane"/>
    <property type="evidence" value="ECO:0007669"/>
    <property type="project" value="UniProtKB-SubCell"/>
</dbReference>
<evidence type="ECO:0000256" key="11">
    <source>
        <dbReference type="ARBA" id="ARBA00033245"/>
    </source>
</evidence>
<feature type="transmembrane region" description="Helical" evidence="13">
    <location>
        <begin position="437"/>
        <end position="458"/>
    </location>
</feature>
<comment type="caution">
    <text evidence="17">The sequence shown here is derived from an EMBL/GenBank/DDBJ whole genome shotgun (WGS) entry which is preliminary data.</text>
</comment>
<evidence type="ECO:0000256" key="4">
    <source>
        <dbReference type="ARBA" id="ARBA00022448"/>
    </source>
</evidence>
<evidence type="ECO:0000256" key="1">
    <source>
        <dbReference type="ARBA" id="ARBA00004429"/>
    </source>
</evidence>
<keyword evidence="5 13" id="KW-1003">Cell membrane</keyword>
<keyword evidence="9 13" id="KW-0472">Membrane</keyword>
<dbReference type="EMBL" id="JFAX01000001">
    <property type="protein sequence ID" value="EXI69546.1"/>
    <property type="molecule type" value="Genomic_DNA"/>
</dbReference>
<organism evidence="17 18">
    <name type="scientific">Candidatus Accumulibacter adjunctus</name>
    <dbReference type="NCBI Taxonomy" id="1454001"/>
    <lineage>
        <taxon>Bacteria</taxon>
        <taxon>Pseudomonadati</taxon>
        <taxon>Pseudomonadota</taxon>
        <taxon>Betaproteobacteria</taxon>
        <taxon>Candidatus Accumulibacter</taxon>
    </lineage>
</organism>
<feature type="transmembrane region" description="Helical" evidence="13">
    <location>
        <begin position="478"/>
        <end position="502"/>
    </location>
</feature>
<dbReference type="Pfam" id="PF02096">
    <property type="entry name" value="60KD_IMP"/>
    <property type="match status" value="1"/>
</dbReference>
<evidence type="ECO:0000256" key="5">
    <source>
        <dbReference type="ARBA" id="ARBA00022475"/>
    </source>
</evidence>
<dbReference type="InterPro" id="IPR047196">
    <property type="entry name" value="YidC_ALB_C"/>
</dbReference>
<evidence type="ECO:0000256" key="14">
    <source>
        <dbReference type="SAM" id="MobiDB-lite"/>
    </source>
</evidence>
<reference evidence="17" key="1">
    <citation type="submission" date="2014-02" db="EMBL/GenBank/DDBJ databases">
        <title>Expanding our view of genomic diversity in Candidatus Accumulibacter clades.</title>
        <authorList>
            <person name="Skennerton C.T."/>
            <person name="Barr J.J."/>
            <person name="Slater F.R."/>
            <person name="Bond P.L."/>
            <person name="Tyson G.W."/>
        </authorList>
    </citation>
    <scope>NUCLEOTIDE SEQUENCE [LARGE SCALE GENOMIC DNA]</scope>
</reference>
<dbReference type="PANTHER" id="PTHR12428">
    <property type="entry name" value="OXA1"/>
    <property type="match status" value="1"/>
</dbReference>
<proteinExistence type="inferred from homology"/>
<evidence type="ECO:0000256" key="7">
    <source>
        <dbReference type="ARBA" id="ARBA00022927"/>
    </source>
</evidence>
<feature type="region of interest" description="Disordered" evidence="14">
    <location>
        <begin position="33"/>
        <end position="57"/>
    </location>
</feature>
<dbReference type="Pfam" id="PF14849">
    <property type="entry name" value="YidC_periplas"/>
    <property type="match status" value="1"/>
</dbReference>
<keyword evidence="8 13" id="KW-1133">Transmembrane helix</keyword>
<dbReference type="NCBIfam" id="NF002353">
    <property type="entry name" value="PRK01318.1-4"/>
    <property type="match status" value="1"/>
</dbReference>
<dbReference type="Gene3D" id="2.70.98.90">
    <property type="match status" value="1"/>
</dbReference>
<evidence type="ECO:0000313" key="17">
    <source>
        <dbReference type="EMBL" id="EXI69546.1"/>
    </source>
</evidence>
<dbReference type="InterPro" id="IPR038221">
    <property type="entry name" value="YidC_periplasmic_sf"/>
</dbReference>
<dbReference type="CDD" id="cd20070">
    <property type="entry name" value="5TM_YidC_Alb3"/>
    <property type="match status" value="1"/>
</dbReference>
<feature type="domain" description="Membrane insertase YidC/Oxa/ALB C-terminal" evidence="15">
    <location>
        <begin position="368"/>
        <end position="556"/>
    </location>
</feature>
<evidence type="ECO:0000256" key="8">
    <source>
        <dbReference type="ARBA" id="ARBA00022989"/>
    </source>
</evidence>
<dbReference type="NCBIfam" id="NF002352">
    <property type="entry name" value="PRK01318.1-3"/>
    <property type="match status" value="1"/>
</dbReference>
<dbReference type="HAMAP" id="MF_01810">
    <property type="entry name" value="YidC_type1"/>
    <property type="match status" value="1"/>
</dbReference>
<name>A0A011N3V5_9PROT</name>
<keyword evidence="4 13" id="KW-0813">Transport</keyword>
<evidence type="ECO:0000256" key="10">
    <source>
        <dbReference type="ARBA" id="ARBA00023186"/>
    </source>
</evidence>
<comment type="similarity">
    <text evidence="2 13">Belongs to the OXA1/ALB3/YidC family. Type 1 subfamily.</text>
</comment>
<sequence>MDHRRLLLLLIFSFSLVMLWDAWQKHNLPKAPPVAASGTAEAPAPKPSGSLHTPLPGAPAPVAVATAEKAETVTIATDLFTAEISLQGGDIVRLQLKDYRDSVNKERVFALFEPKHQYYAQSGLIGDGLPNHKTRFSVAPGIRELSGDAQEVVLRLEADAGNGVRVAKTYTFKRGSYLIGLKQEIENAGGKELVAHAYYQLQRDVKAPDGESSMVSTFTGPAVYTEQDKFQKVNFADIEAGKAKFATKADNGWIAMIQHYFASAWIPEPGLPREFYMRKLENSQTPAVAAGVIVPVPVAAPGTKVALEVPLYAGPQIQTTLDQLAKPKADGGIGAQGLPLVVDYGWLTVIAAPIFWCLEAIYKVVGNWGWAIVILTIIIKLLFFPLSAASYKSMAKMKTVTPRLMQLKERYGDDRQKLNQEMMALYKREKINPLGGCLPILVQIPVFIALYWALLGAVEIRDAPWILWIKDLSAPDTLFGVIPVIDMPIGLLPIIMVASMILQTKLNPTPPDPIQAKVMLMMPYIFGIMFFWFPSGLVLYWVVNNILSIAQQWQITRMIESGGKAANDSKA</sequence>
<evidence type="ECO:0000256" key="6">
    <source>
        <dbReference type="ARBA" id="ARBA00022692"/>
    </source>
</evidence>
<keyword evidence="6 13" id="KW-0812">Transmembrane</keyword>
<comment type="subunit">
    <text evidence="13">Interacts with the Sec translocase complex via SecD. Specifically interacts with transmembrane segments of nascent integral membrane proteins during membrane integration.</text>
</comment>
<feature type="transmembrane region" description="Helical" evidence="13">
    <location>
        <begin position="523"/>
        <end position="543"/>
    </location>
</feature>
<dbReference type="CDD" id="cd19961">
    <property type="entry name" value="EcYidC-like_peri"/>
    <property type="match status" value="1"/>
</dbReference>
<dbReference type="GO" id="GO:0051205">
    <property type="term" value="P:protein insertion into membrane"/>
    <property type="evidence" value="ECO:0007669"/>
    <property type="project" value="TreeGrafter"/>
</dbReference>
<evidence type="ECO:0000259" key="15">
    <source>
        <dbReference type="Pfam" id="PF02096"/>
    </source>
</evidence>
<dbReference type="PATRIC" id="fig|1454001.3.peg.216"/>
<evidence type="ECO:0000256" key="2">
    <source>
        <dbReference type="ARBA" id="ARBA00010527"/>
    </source>
</evidence>
<dbReference type="NCBIfam" id="TIGR03592">
    <property type="entry name" value="yidC_oxa1_cterm"/>
    <property type="match status" value="1"/>
</dbReference>
<dbReference type="STRING" id="1454001.AW08_00039"/>
<dbReference type="InterPro" id="IPR019998">
    <property type="entry name" value="Membr_insert_YidC"/>
</dbReference>
<accession>A0A011N3V5</accession>
<dbReference type="PRINTS" id="PR01900">
    <property type="entry name" value="YIDCPROTEIN"/>
</dbReference>
<comment type="function">
    <text evidence="13">Required for the insertion and/or proper folding and/or complex formation of integral membrane proteins into the membrane. Involved in integration of membrane proteins that insert both dependently and independently of the Sec translocase complex, as well as at least some lipoproteins. Aids folding of multispanning membrane proteins.</text>
</comment>
<keyword evidence="18" id="KW-1185">Reference proteome</keyword>
<dbReference type="GO" id="GO:0032977">
    <property type="term" value="F:membrane insertase activity"/>
    <property type="evidence" value="ECO:0007669"/>
    <property type="project" value="InterPro"/>
</dbReference>
<dbReference type="InterPro" id="IPR001708">
    <property type="entry name" value="YidC/ALB3/OXA1/COX18"/>
</dbReference>
<keyword evidence="7 13" id="KW-0653">Protein transport</keyword>
<evidence type="ECO:0000256" key="12">
    <source>
        <dbReference type="ARBA" id="ARBA00033342"/>
    </source>
</evidence>
<evidence type="ECO:0000256" key="9">
    <source>
        <dbReference type="ARBA" id="ARBA00023136"/>
    </source>
</evidence>
<dbReference type="Proteomes" id="UP000020218">
    <property type="component" value="Unassembled WGS sequence"/>
</dbReference>
<keyword evidence="10 13" id="KW-0143">Chaperone</keyword>
<evidence type="ECO:0000313" key="18">
    <source>
        <dbReference type="Proteomes" id="UP000020218"/>
    </source>
</evidence>
<dbReference type="PRINTS" id="PR00701">
    <property type="entry name" value="60KDINNERMP"/>
</dbReference>
<dbReference type="InterPro" id="IPR028053">
    <property type="entry name" value="Membr_insert_YidC_N"/>
</dbReference>
<dbReference type="GO" id="GO:0015031">
    <property type="term" value="P:protein transport"/>
    <property type="evidence" value="ECO:0007669"/>
    <property type="project" value="UniProtKB-KW"/>
</dbReference>
<dbReference type="NCBIfam" id="TIGR03593">
    <property type="entry name" value="yidC_nterm"/>
    <property type="match status" value="1"/>
</dbReference>
<dbReference type="InterPro" id="IPR028055">
    <property type="entry name" value="YidC/Oxa/ALB_C"/>
</dbReference>
<comment type="subcellular location">
    <subcellularLocation>
        <location evidence="1">Cell inner membrane</location>
        <topology evidence="1">Multi-pass membrane protein</topology>
    </subcellularLocation>
    <subcellularLocation>
        <location evidence="13">Cell membrane</location>
        <topology evidence="13">Multi-pass membrane protein</topology>
    </subcellularLocation>
</comment>
<feature type="transmembrane region" description="Helical" evidence="13">
    <location>
        <begin position="368"/>
        <end position="388"/>
    </location>
</feature>
<evidence type="ECO:0000256" key="13">
    <source>
        <dbReference type="HAMAP-Rule" id="MF_01810"/>
    </source>
</evidence>
<evidence type="ECO:0000259" key="16">
    <source>
        <dbReference type="Pfam" id="PF14849"/>
    </source>
</evidence>
<dbReference type="AlphaFoldDB" id="A0A011N3V5"/>
<gene>
    <name evidence="13 17" type="primary">yidC</name>
    <name evidence="17" type="ORF">AW08_00039</name>
</gene>
<evidence type="ECO:0000256" key="3">
    <source>
        <dbReference type="ARBA" id="ARBA00015325"/>
    </source>
</evidence>
<protein>
    <recommendedName>
        <fullName evidence="3 13">Membrane protein insertase YidC</fullName>
    </recommendedName>
    <alternativeName>
        <fullName evidence="12 13">Foldase YidC</fullName>
    </alternativeName>
    <alternativeName>
        <fullName evidence="11 13">Membrane integrase YidC</fullName>
    </alternativeName>
    <alternativeName>
        <fullName evidence="13">Membrane protein YidC</fullName>
    </alternativeName>
</protein>
<dbReference type="PANTHER" id="PTHR12428:SF65">
    <property type="entry name" value="CYTOCHROME C OXIDASE ASSEMBLY PROTEIN COX18, MITOCHONDRIAL"/>
    <property type="match status" value="1"/>
</dbReference>
<feature type="domain" description="Membrane insertase YidC N-terminal" evidence="16">
    <location>
        <begin position="73"/>
        <end position="356"/>
    </location>
</feature>